<sequence>MNQPATILPGNALHCHALNLSARRVFGPFILDCALTLELGGILGLFGPSGCGKSTLLRIIAGLDRQSGDRLLWRGRECAARLPEARRIGLVFQDSRLFPHLTVLGNLQLAARKGRGRWQPEVLAARLGFADLLGQPAHALSGGQRQRVALGRALLAEPDLLLLDEPFSALDRRSRIHQAHVLKGLQQESDIPMIFVSHAMEEVSLLCDQLVLLESGRVEAQGRPSEIFARTDLSLASRDDAGVMLDAALSHYDDDEQMATLQLGEQRLRVTMTHVPDESGPLQIKVAGRDVVIATAPIEHSSLSNCLVTRLLAVREVRPGQTLLQLALGEQILLARITSRSARRLALAPEQQIYAYIKAVSLVSEG</sequence>
<keyword evidence="1" id="KW-0813">Transport</keyword>
<keyword evidence="3 9" id="KW-0500">Molybdenum</keyword>
<dbReference type="PROSITE" id="PS50893">
    <property type="entry name" value="ABC_TRANSPORTER_2"/>
    <property type="match status" value="1"/>
</dbReference>
<dbReference type="SUPFAM" id="SSF52540">
    <property type="entry name" value="P-loop containing nucleoside triphosphate hydrolases"/>
    <property type="match status" value="1"/>
</dbReference>
<evidence type="ECO:0000256" key="3">
    <source>
        <dbReference type="ARBA" id="ARBA00022505"/>
    </source>
</evidence>
<dbReference type="Gene3D" id="2.40.50.100">
    <property type="match status" value="1"/>
</dbReference>
<dbReference type="PROSITE" id="PS51866">
    <property type="entry name" value="MOP"/>
    <property type="match status" value="1"/>
</dbReference>
<dbReference type="GO" id="GO:0015098">
    <property type="term" value="F:molybdate ion transmembrane transporter activity"/>
    <property type="evidence" value="ECO:0007669"/>
    <property type="project" value="InterPro"/>
</dbReference>
<evidence type="ECO:0000313" key="12">
    <source>
        <dbReference type="EMBL" id="OHY91300.1"/>
    </source>
</evidence>
<keyword evidence="2" id="KW-1003">Cell membrane</keyword>
<keyword evidence="6 12" id="KW-0067">ATP-binding</keyword>
<keyword evidence="8" id="KW-0472">Membrane</keyword>
<dbReference type="Pfam" id="PF00005">
    <property type="entry name" value="ABC_tran"/>
    <property type="match status" value="1"/>
</dbReference>
<dbReference type="GO" id="GO:0005524">
    <property type="term" value="F:ATP binding"/>
    <property type="evidence" value="ECO:0007669"/>
    <property type="project" value="UniProtKB-KW"/>
</dbReference>
<dbReference type="STRING" id="646.BJD16_04975"/>
<dbReference type="PANTHER" id="PTHR43514">
    <property type="entry name" value="ABC TRANSPORTER I FAMILY MEMBER 10"/>
    <property type="match status" value="1"/>
</dbReference>
<dbReference type="InterPro" id="IPR003439">
    <property type="entry name" value="ABC_transporter-like_ATP-bd"/>
</dbReference>
<dbReference type="Gene3D" id="3.40.50.300">
    <property type="entry name" value="P-loop containing nucleotide triphosphate hydrolases"/>
    <property type="match status" value="1"/>
</dbReference>
<accession>A0A1S2CRE7</accession>
<feature type="domain" description="ABC transporter" evidence="10">
    <location>
        <begin position="15"/>
        <end position="240"/>
    </location>
</feature>
<evidence type="ECO:0000256" key="1">
    <source>
        <dbReference type="ARBA" id="ARBA00022448"/>
    </source>
</evidence>
<dbReference type="PANTHER" id="PTHR43514:SF4">
    <property type="entry name" value="ABC TRANSPORTER I FAMILY MEMBER 10"/>
    <property type="match status" value="1"/>
</dbReference>
<evidence type="ECO:0000256" key="8">
    <source>
        <dbReference type="ARBA" id="ARBA00023136"/>
    </source>
</evidence>
<dbReference type="PROSITE" id="PS00211">
    <property type="entry name" value="ABC_TRANSPORTER_1"/>
    <property type="match status" value="1"/>
</dbReference>
<evidence type="ECO:0000256" key="5">
    <source>
        <dbReference type="ARBA" id="ARBA00022741"/>
    </source>
</evidence>
<keyword evidence="4" id="KW-0997">Cell inner membrane</keyword>
<keyword evidence="7" id="KW-1278">Translocase</keyword>
<comment type="caution">
    <text evidence="12">The sequence shown here is derived from an EMBL/GenBank/DDBJ whole genome shotgun (WGS) entry which is preliminary data.</text>
</comment>
<dbReference type="EMBL" id="MKFU01000023">
    <property type="protein sequence ID" value="OHY91300.1"/>
    <property type="molecule type" value="Genomic_DNA"/>
</dbReference>
<protein>
    <submittedName>
        <fullName evidence="12">Molybdenum ABC transporter ATP-binding protein</fullName>
    </submittedName>
</protein>
<dbReference type="AlphaFoldDB" id="A0A1S2CRE7"/>
<dbReference type="InterPro" id="IPR004606">
    <property type="entry name" value="Mop_domain"/>
</dbReference>
<name>A0A1S2CRE7_AERSO</name>
<dbReference type="InterPro" id="IPR008995">
    <property type="entry name" value="Mo/tungstate-bd_C_term_dom"/>
</dbReference>
<dbReference type="GeneID" id="58922110"/>
<proteinExistence type="predicted"/>
<evidence type="ECO:0000259" key="11">
    <source>
        <dbReference type="PROSITE" id="PS51866"/>
    </source>
</evidence>
<dbReference type="InterPro" id="IPR005116">
    <property type="entry name" value="Transp-assoc_OB_typ1"/>
</dbReference>
<organism evidence="12 13">
    <name type="scientific">Aeromonas sobria</name>
    <dbReference type="NCBI Taxonomy" id="646"/>
    <lineage>
        <taxon>Bacteria</taxon>
        <taxon>Pseudomonadati</taxon>
        <taxon>Pseudomonadota</taxon>
        <taxon>Gammaproteobacteria</taxon>
        <taxon>Aeromonadales</taxon>
        <taxon>Aeromonadaceae</taxon>
        <taxon>Aeromonas</taxon>
    </lineage>
</organism>
<dbReference type="GO" id="GO:0140359">
    <property type="term" value="F:ABC-type transporter activity"/>
    <property type="evidence" value="ECO:0007669"/>
    <property type="project" value="InterPro"/>
</dbReference>
<dbReference type="InterPro" id="IPR011868">
    <property type="entry name" value="ModC_ABC_ATP-bd"/>
</dbReference>
<dbReference type="GO" id="GO:0016887">
    <property type="term" value="F:ATP hydrolysis activity"/>
    <property type="evidence" value="ECO:0007669"/>
    <property type="project" value="InterPro"/>
</dbReference>
<dbReference type="Proteomes" id="UP000179934">
    <property type="component" value="Unassembled WGS sequence"/>
</dbReference>
<dbReference type="GO" id="GO:0016020">
    <property type="term" value="C:membrane"/>
    <property type="evidence" value="ECO:0007669"/>
    <property type="project" value="InterPro"/>
</dbReference>
<feature type="domain" description="Mop" evidence="11">
    <location>
        <begin position="300"/>
        <end position="366"/>
    </location>
</feature>
<evidence type="ECO:0000256" key="6">
    <source>
        <dbReference type="ARBA" id="ARBA00022840"/>
    </source>
</evidence>
<dbReference type="Pfam" id="PF03459">
    <property type="entry name" value="TOBE"/>
    <property type="match status" value="1"/>
</dbReference>
<gene>
    <name evidence="12" type="ORF">BJD16_04975</name>
</gene>
<evidence type="ECO:0000256" key="2">
    <source>
        <dbReference type="ARBA" id="ARBA00022475"/>
    </source>
</evidence>
<dbReference type="SMART" id="SM00382">
    <property type="entry name" value="AAA"/>
    <property type="match status" value="1"/>
</dbReference>
<evidence type="ECO:0000256" key="7">
    <source>
        <dbReference type="ARBA" id="ARBA00022967"/>
    </source>
</evidence>
<dbReference type="RefSeq" id="WP_042020356.1">
    <property type="nucleotide sequence ID" value="NZ_CDBW01000016.1"/>
</dbReference>
<evidence type="ECO:0000313" key="13">
    <source>
        <dbReference type="Proteomes" id="UP000179934"/>
    </source>
</evidence>
<keyword evidence="5" id="KW-0547">Nucleotide-binding</keyword>
<dbReference type="OrthoDB" id="9802264at2"/>
<dbReference type="NCBIfam" id="TIGR02142">
    <property type="entry name" value="modC_ABC"/>
    <property type="match status" value="1"/>
</dbReference>
<reference evidence="12 13" key="1">
    <citation type="submission" date="2016-09" db="EMBL/GenBank/DDBJ databases">
        <title>Draft Genome Sequence of Aeromonas sobria Strain 08005, Isolated from Sick Rana catesbeiana.</title>
        <authorList>
            <person name="Yang Q."/>
        </authorList>
    </citation>
    <scope>NUCLEOTIDE SEQUENCE [LARGE SCALE GENOMIC DNA]</scope>
    <source>
        <strain evidence="12 13">08005</strain>
    </source>
</reference>
<dbReference type="InterPro" id="IPR027417">
    <property type="entry name" value="P-loop_NTPase"/>
</dbReference>
<dbReference type="InterPro" id="IPR050334">
    <property type="entry name" value="Molybdenum_import_ModC"/>
</dbReference>
<dbReference type="SUPFAM" id="SSF50331">
    <property type="entry name" value="MOP-like"/>
    <property type="match status" value="1"/>
</dbReference>
<dbReference type="InterPro" id="IPR003593">
    <property type="entry name" value="AAA+_ATPase"/>
</dbReference>
<evidence type="ECO:0000259" key="10">
    <source>
        <dbReference type="PROSITE" id="PS50893"/>
    </source>
</evidence>
<evidence type="ECO:0000256" key="9">
    <source>
        <dbReference type="PROSITE-ProRule" id="PRU01213"/>
    </source>
</evidence>
<evidence type="ECO:0000256" key="4">
    <source>
        <dbReference type="ARBA" id="ARBA00022519"/>
    </source>
</evidence>
<dbReference type="InterPro" id="IPR017871">
    <property type="entry name" value="ABC_transporter-like_CS"/>
</dbReference>